<name>A0A7M1XIS9_9SPIR</name>
<accession>A0A7M1XIS9</accession>
<dbReference type="KEGG" id="trc:DYE49_00600"/>
<evidence type="ECO:0000256" key="1">
    <source>
        <dbReference type="SAM" id="MobiDB-lite"/>
    </source>
</evidence>
<dbReference type="Proteomes" id="UP000593591">
    <property type="component" value="Chromosome"/>
</dbReference>
<dbReference type="SUPFAM" id="SSF48295">
    <property type="entry name" value="TrpR-like"/>
    <property type="match status" value="1"/>
</dbReference>
<dbReference type="InterPro" id="IPR010921">
    <property type="entry name" value="Trp_repressor/repl_initiator"/>
</dbReference>
<dbReference type="AlphaFoldDB" id="A0A7M1XIS9"/>
<evidence type="ECO:0000313" key="2">
    <source>
        <dbReference type="EMBL" id="QOS39030.1"/>
    </source>
</evidence>
<feature type="compositionally biased region" description="Basic and acidic residues" evidence="1">
    <location>
        <begin position="137"/>
        <end position="151"/>
    </location>
</feature>
<dbReference type="GO" id="GO:0043565">
    <property type="term" value="F:sequence-specific DNA binding"/>
    <property type="evidence" value="ECO:0007669"/>
    <property type="project" value="InterPro"/>
</dbReference>
<gene>
    <name evidence="2" type="ORF">DYE49_00600</name>
</gene>
<protein>
    <recommendedName>
        <fullName evidence="4">Transposase</fullName>
    </recommendedName>
</protein>
<dbReference type="PANTHER" id="PTHR33795">
    <property type="entry name" value="INSERTION ELEMENT IS150 PROTEIN INSJ"/>
    <property type="match status" value="1"/>
</dbReference>
<dbReference type="EMBL" id="CP031517">
    <property type="protein sequence ID" value="QOS39030.1"/>
    <property type="molecule type" value="Genomic_DNA"/>
</dbReference>
<sequence length="213" mass="25405">MKCHDTSFIDRSKAMEGLFDMKFTFDDKLKAVLYYLKYGSYEIPRDYDSKNRKCKYRSIVRHWVSVYKIKGEEGLRHGHNNYYSPETKYQYIEPVLNGAIGLEMQANIVGIYHGNLCSWVRKYREKGMDGLKCSKRERSRKNMETDNKEDMVPTEQIQPSEDEPKTLKEALAEIKKLKEKILYQQARELYLKKLDALVEEREKRERLRKHTQS</sequence>
<dbReference type="PANTHER" id="PTHR33795:SF1">
    <property type="entry name" value="INSERTION ELEMENT IS150 PROTEIN INSJ"/>
    <property type="match status" value="1"/>
</dbReference>
<organism evidence="2 3">
    <name type="scientific">Treponema rectale</name>
    <dbReference type="NCBI Taxonomy" id="744512"/>
    <lineage>
        <taxon>Bacteria</taxon>
        <taxon>Pseudomonadati</taxon>
        <taxon>Spirochaetota</taxon>
        <taxon>Spirochaetia</taxon>
        <taxon>Spirochaetales</taxon>
        <taxon>Treponemataceae</taxon>
        <taxon>Treponema</taxon>
    </lineage>
</organism>
<feature type="region of interest" description="Disordered" evidence="1">
    <location>
        <begin position="137"/>
        <end position="164"/>
    </location>
</feature>
<reference evidence="2 3" key="1">
    <citation type="submission" date="2018-08" db="EMBL/GenBank/DDBJ databases">
        <title>The first complete genome of Treponema rectale (CHPAT), a commensal spirochete of the bovine rectum.</title>
        <authorList>
            <person name="Staton G.J."/>
            <person name="Clegg S.R."/>
            <person name="Carter S.D."/>
            <person name="Radford A.D."/>
            <person name="Darby A."/>
            <person name="Hall N."/>
            <person name="Birtles R.J."/>
            <person name="Evans N.J."/>
        </authorList>
    </citation>
    <scope>NUCLEOTIDE SEQUENCE [LARGE SCALE GENOMIC DNA]</scope>
    <source>
        <strain evidence="2 3">CHPA</strain>
    </source>
</reference>
<evidence type="ECO:0000313" key="3">
    <source>
        <dbReference type="Proteomes" id="UP000593591"/>
    </source>
</evidence>
<dbReference type="InterPro" id="IPR052057">
    <property type="entry name" value="IS150/IS1296_orfA-like"/>
</dbReference>
<proteinExistence type="predicted"/>
<evidence type="ECO:0008006" key="4">
    <source>
        <dbReference type="Google" id="ProtNLM"/>
    </source>
</evidence>